<dbReference type="HAMAP" id="MF_01333_B">
    <property type="entry name" value="Ribosomal_uL5_B"/>
    <property type="match status" value="1"/>
</dbReference>
<dbReference type="Pfam" id="PF00673">
    <property type="entry name" value="Ribosomal_L5_C"/>
    <property type="match status" value="1"/>
</dbReference>
<evidence type="ECO:0000256" key="2">
    <source>
        <dbReference type="ARBA" id="ARBA00022980"/>
    </source>
</evidence>
<comment type="subunit">
    <text evidence="6">Part of the 50S ribosomal subunit; part of the 5S rRNA/L5/L18/L25 subcomplex. Contacts the 5S rRNA and the P site tRNA. Forms a bridge to the 30S subunit in the 70S ribosome.</text>
</comment>
<dbReference type="Pfam" id="PF00281">
    <property type="entry name" value="Ribosomal_L5"/>
    <property type="match status" value="1"/>
</dbReference>
<keyword evidence="3 6" id="KW-0687">Ribonucleoprotein</keyword>
<keyword evidence="6" id="KW-0699">rRNA-binding</keyword>
<dbReference type="InterPro" id="IPR020930">
    <property type="entry name" value="Ribosomal_uL5_bac-type"/>
</dbReference>
<dbReference type="GO" id="GO:0003735">
    <property type="term" value="F:structural constituent of ribosome"/>
    <property type="evidence" value="ECO:0007669"/>
    <property type="project" value="InterPro"/>
</dbReference>
<organism evidence="10 11">
    <name type="scientific">Candidatus Ureaplasma intestinipullorum</name>
    <dbReference type="NCBI Taxonomy" id="2838770"/>
    <lineage>
        <taxon>Bacteria</taxon>
        <taxon>Bacillati</taxon>
        <taxon>Mycoplasmatota</taxon>
        <taxon>Mycoplasmoidales</taxon>
        <taxon>Mycoplasmoidaceae</taxon>
        <taxon>Ureaplasma</taxon>
    </lineage>
</organism>
<keyword evidence="6" id="KW-0694">RNA-binding</keyword>
<comment type="similarity">
    <text evidence="1 6 7">Belongs to the universal ribosomal protein uL5 family.</text>
</comment>
<evidence type="ECO:0000313" key="10">
    <source>
        <dbReference type="EMBL" id="MBU3830904.1"/>
    </source>
</evidence>
<dbReference type="FunFam" id="3.30.1440.10:FF:000001">
    <property type="entry name" value="50S ribosomal protein L5"/>
    <property type="match status" value="1"/>
</dbReference>
<dbReference type="GO" id="GO:0019843">
    <property type="term" value="F:rRNA binding"/>
    <property type="evidence" value="ECO:0007669"/>
    <property type="project" value="UniProtKB-UniRule"/>
</dbReference>
<dbReference type="InterPro" id="IPR022803">
    <property type="entry name" value="Ribosomal_uL5_dom_sf"/>
</dbReference>
<evidence type="ECO:0000256" key="1">
    <source>
        <dbReference type="ARBA" id="ARBA00008553"/>
    </source>
</evidence>
<gene>
    <name evidence="6 10" type="primary">rplE</name>
    <name evidence="10" type="ORF">H9897_02005</name>
</gene>
<evidence type="ECO:0000256" key="6">
    <source>
        <dbReference type="HAMAP-Rule" id="MF_01333"/>
    </source>
</evidence>
<comment type="function">
    <text evidence="6">This is 1 of the proteins that bind and probably mediate the attachment of the 5S RNA into the large ribosomal subunit, where it forms part of the central protuberance. In the 70S ribosome it contacts protein S13 of the 30S subunit (bridge B1b), connecting the 2 subunits; this bridge is implicated in subunit movement. Contacts the P site tRNA; the 5S rRNA and some of its associated proteins might help stabilize positioning of ribosome-bound tRNAs.</text>
</comment>
<dbReference type="GO" id="GO:0000049">
    <property type="term" value="F:tRNA binding"/>
    <property type="evidence" value="ECO:0007669"/>
    <property type="project" value="UniProtKB-UniRule"/>
</dbReference>
<dbReference type="InterPro" id="IPR031309">
    <property type="entry name" value="Ribosomal_uL5_C"/>
</dbReference>
<evidence type="ECO:0000256" key="7">
    <source>
        <dbReference type="RuleBase" id="RU003930"/>
    </source>
</evidence>
<comment type="function">
    <text evidence="5">This is one of the proteins that bind and probably mediate the attachment of the 5S RNA into the large ribosomal subunit, where it forms part of the central protuberance. In the 70S ribosome it contacts protein S13 of the 30S subunit (bridge B1b), connecting the 2 subunits; this bridge is implicated in subunit movement. Contacts the P site tRNA; the 5S rRNA and some of its associated proteins might help stabilize positioning of ribosome-bound tRNAs.</text>
</comment>
<comment type="caution">
    <text evidence="10">The sequence shown here is derived from an EMBL/GenBank/DDBJ whole genome shotgun (WGS) entry which is preliminary data.</text>
</comment>
<dbReference type="GO" id="GO:0006412">
    <property type="term" value="P:translation"/>
    <property type="evidence" value="ECO:0007669"/>
    <property type="project" value="UniProtKB-UniRule"/>
</dbReference>
<reference evidence="10" key="2">
    <citation type="submission" date="2021-04" db="EMBL/GenBank/DDBJ databases">
        <authorList>
            <person name="Gilroy R."/>
        </authorList>
    </citation>
    <scope>NUCLEOTIDE SEQUENCE</scope>
    <source>
        <strain evidence="10">A5-1222</strain>
    </source>
</reference>
<proteinExistence type="inferred from homology"/>
<name>A0A9E2KVP2_9BACT</name>
<dbReference type="AlphaFoldDB" id="A0A9E2KVP2"/>
<evidence type="ECO:0000256" key="5">
    <source>
        <dbReference type="ARBA" id="ARBA00058604"/>
    </source>
</evidence>
<evidence type="ECO:0000256" key="4">
    <source>
        <dbReference type="ARBA" id="ARBA00035245"/>
    </source>
</evidence>
<dbReference type="InterPro" id="IPR020929">
    <property type="entry name" value="Ribosomal_uL5_CS"/>
</dbReference>
<dbReference type="GO" id="GO:0005840">
    <property type="term" value="C:ribosome"/>
    <property type="evidence" value="ECO:0007669"/>
    <property type="project" value="UniProtKB-KW"/>
</dbReference>
<keyword evidence="2 6" id="KW-0689">Ribosomal protein</keyword>
<dbReference type="GO" id="GO:1990904">
    <property type="term" value="C:ribonucleoprotein complex"/>
    <property type="evidence" value="ECO:0007669"/>
    <property type="project" value="UniProtKB-KW"/>
</dbReference>
<dbReference type="InterPro" id="IPR031310">
    <property type="entry name" value="Ribosomal_uL5_N"/>
</dbReference>
<dbReference type="Proteomes" id="UP000824247">
    <property type="component" value="Unassembled WGS sequence"/>
</dbReference>
<reference evidence="10" key="1">
    <citation type="journal article" date="2021" name="PeerJ">
        <title>Extensive microbial diversity within the chicken gut microbiome revealed by metagenomics and culture.</title>
        <authorList>
            <person name="Gilroy R."/>
            <person name="Ravi A."/>
            <person name="Getino M."/>
            <person name="Pursley I."/>
            <person name="Horton D.L."/>
            <person name="Alikhan N.F."/>
            <person name="Baker D."/>
            <person name="Gharbi K."/>
            <person name="Hall N."/>
            <person name="Watson M."/>
            <person name="Adriaenssens E.M."/>
            <person name="Foster-Nyarko E."/>
            <person name="Jarju S."/>
            <person name="Secka A."/>
            <person name="Antonio M."/>
            <person name="Oren A."/>
            <person name="Chaudhuri R.R."/>
            <person name="La Ragione R."/>
            <person name="Hildebrand F."/>
            <person name="Pallen M.J."/>
        </authorList>
    </citation>
    <scope>NUCLEOTIDE SEQUENCE</scope>
    <source>
        <strain evidence="10">A5-1222</strain>
    </source>
</reference>
<dbReference type="PROSITE" id="PS00358">
    <property type="entry name" value="RIBOSOMAL_L5"/>
    <property type="match status" value="1"/>
</dbReference>
<evidence type="ECO:0000259" key="8">
    <source>
        <dbReference type="Pfam" id="PF00281"/>
    </source>
</evidence>
<keyword evidence="6" id="KW-0820">tRNA-binding</keyword>
<dbReference type="PIRSF" id="PIRSF002161">
    <property type="entry name" value="Ribosomal_L5"/>
    <property type="match status" value="1"/>
</dbReference>
<feature type="domain" description="Large ribosomal subunit protein uL5 C-terminal" evidence="9">
    <location>
        <begin position="85"/>
        <end position="177"/>
    </location>
</feature>
<protein>
    <recommendedName>
        <fullName evidence="4 6">Large ribosomal subunit protein uL5</fullName>
    </recommendedName>
</protein>
<sequence length="184" mass="20925">MAFLKEKYINEIAPDMKQKFNLLSVMQIPKIEKVVINMGVGDAVQDSKNLELAVNELQTITGQKPVITRAKKSIATYKVRQGQGIGCKVTLRNDKMWAFIETLFNVSLPRVRDFRGISNKSFDGRGNYTLGIKEQIIFPQIVYDNVKKVRGFDITFVITGDSDEMSRYLLKSLGAPFQKLKEEK</sequence>
<evidence type="ECO:0000313" key="11">
    <source>
        <dbReference type="Proteomes" id="UP000824247"/>
    </source>
</evidence>
<dbReference type="SUPFAM" id="SSF55282">
    <property type="entry name" value="RL5-like"/>
    <property type="match status" value="1"/>
</dbReference>
<accession>A0A9E2KVP2</accession>
<dbReference type="EMBL" id="JAHLFM010000028">
    <property type="protein sequence ID" value="MBU3830904.1"/>
    <property type="molecule type" value="Genomic_DNA"/>
</dbReference>
<dbReference type="NCBIfam" id="NF000585">
    <property type="entry name" value="PRK00010.1"/>
    <property type="match status" value="1"/>
</dbReference>
<evidence type="ECO:0000256" key="3">
    <source>
        <dbReference type="ARBA" id="ARBA00023274"/>
    </source>
</evidence>
<evidence type="ECO:0000259" key="9">
    <source>
        <dbReference type="Pfam" id="PF00673"/>
    </source>
</evidence>
<dbReference type="InterPro" id="IPR002132">
    <property type="entry name" value="Ribosomal_uL5"/>
</dbReference>
<feature type="domain" description="Large ribosomal subunit protein uL5 N-terminal" evidence="8">
    <location>
        <begin position="24"/>
        <end position="80"/>
    </location>
</feature>
<dbReference type="PANTHER" id="PTHR11994">
    <property type="entry name" value="60S RIBOSOMAL PROTEIN L11-RELATED"/>
    <property type="match status" value="1"/>
</dbReference>
<dbReference type="Gene3D" id="3.30.1440.10">
    <property type="match status" value="1"/>
</dbReference>